<dbReference type="InterPro" id="IPR007138">
    <property type="entry name" value="ABM_dom"/>
</dbReference>
<dbReference type="KEGG" id="nar:Saro_2214"/>
<accession>Q2G671</accession>
<dbReference type="InterPro" id="IPR011008">
    <property type="entry name" value="Dimeric_a/b-barrel"/>
</dbReference>
<keyword evidence="2" id="KW-0503">Monooxygenase</keyword>
<evidence type="ECO:0000313" key="3">
    <source>
        <dbReference type="Proteomes" id="UP000009134"/>
    </source>
</evidence>
<dbReference type="Gene3D" id="3.30.70.100">
    <property type="match status" value="1"/>
</dbReference>
<evidence type="ECO:0000259" key="1">
    <source>
        <dbReference type="PROSITE" id="PS51725"/>
    </source>
</evidence>
<dbReference type="Proteomes" id="UP000009134">
    <property type="component" value="Chromosome"/>
</dbReference>
<dbReference type="STRING" id="279238.Saro_2214"/>
<sequence>MEQAMERITLWGWIDFDGKDAAEVVRGGKQFILPTYDEPGCIHYVWNADPLKPSRVWVYEEWESTRALADHLAGPLYRAMADYLGQAGMTGAEVDKYRVVAKQPVYDGSGTPRAEFD</sequence>
<dbReference type="EMBL" id="CP000248">
    <property type="protein sequence ID" value="ABD26652.1"/>
    <property type="molecule type" value="Genomic_DNA"/>
</dbReference>
<proteinExistence type="predicted"/>
<gene>
    <name evidence="2" type="ordered locus">Saro_2214</name>
</gene>
<evidence type="ECO:0000313" key="2">
    <source>
        <dbReference type="EMBL" id="ABD26652.1"/>
    </source>
</evidence>
<feature type="domain" description="ABM" evidence="1">
    <location>
        <begin position="8"/>
        <end position="100"/>
    </location>
</feature>
<dbReference type="SUPFAM" id="SSF54909">
    <property type="entry name" value="Dimeric alpha+beta barrel"/>
    <property type="match status" value="1"/>
</dbReference>
<keyword evidence="2" id="KW-0560">Oxidoreductase</keyword>
<keyword evidence="3" id="KW-1185">Reference proteome</keyword>
<dbReference type="Pfam" id="PF03992">
    <property type="entry name" value="ABM"/>
    <property type="match status" value="1"/>
</dbReference>
<protein>
    <submittedName>
        <fullName evidence="2">Antibiotic biosynthesis monooxygenase</fullName>
    </submittedName>
</protein>
<dbReference type="PROSITE" id="PS51725">
    <property type="entry name" value="ABM"/>
    <property type="match status" value="1"/>
</dbReference>
<dbReference type="RefSeq" id="WP_011445858.1">
    <property type="nucleotide sequence ID" value="NC_007794.1"/>
</dbReference>
<dbReference type="AlphaFoldDB" id="Q2G671"/>
<organism evidence="2 3">
    <name type="scientific">Novosphingobium aromaticivorans (strain ATCC 700278 / DSM 12444 / CCUG 56034 / CIP 105152 / NBRC 16084 / F199)</name>
    <dbReference type="NCBI Taxonomy" id="279238"/>
    <lineage>
        <taxon>Bacteria</taxon>
        <taxon>Pseudomonadati</taxon>
        <taxon>Pseudomonadota</taxon>
        <taxon>Alphaproteobacteria</taxon>
        <taxon>Sphingomonadales</taxon>
        <taxon>Sphingomonadaceae</taxon>
        <taxon>Novosphingobium</taxon>
    </lineage>
</organism>
<dbReference type="HOGENOM" id="CLU_131496_13_0_5"/>
<name>Q2G671_NOVAD</name>
<dbReference type="eggNOG" id="COG1359">
    <property type="taxonomic scope" value="Bacteria"/>
</dbReference>
<dbReference type="GO" id="GO:0004497">
    <property type="term" value="F:monooxygenase activity"/>
    <property type="evidence" value="ECO:0007669"/>
    <property type="project" value="UniProtKB-KW"/>
</dbReference>
<reference evidence="3" key="1">
    <citation type="submission" date="2006-01" db="EMBL/GenBank/DDBJ databases">
        <title>Complete sequence of Novosphingobium aromaticivorans DSM 12444.</title>
        <authorList>
            <consortium name="US DOE Joint Genome Institute"/>
            <person name="Copeland A."/>
            <person name="Lucas S."/>
            <person name="Lapidus A."/>
            <person name="Barry K."/>
            <person name="Detter J.C."/>
            <person name="Glavina T."/>
            <person name="Hammon N."/>
            <person name="Israni S."/>
            <person name="Pitluck S."/>
            <person name="Chain P."/>
            <person name="Malfatti S."/>
            <person name="Shin M."/>
            <person name="Vergez L."/>
            <person name="Schmutz J."/>
            <person name="Larimer F."/>
            <person name="Land M."/>
            <person name="Kyrpides N."/>
            <person name="Ivanova N."/>
            <person name="Fredrickson J."/>
            <person name="Balkwill D."/>
            <person name="Romine M.F."/>
            <person name="Richardson P."/>
        </authorList>
    </citation>
    <scope>NUCLEOTIDE SEQUENCE [LARGE SCALE GENOMIC DNA]</scope>
    <source>
        <strain evidence="3">ATCC 700278 / DSM 12444 / CCUG 56034 / CIP 105152 / NBRC 16084 / F199</strain>
    </source>
</reference>